<comment type="similarity">
    <text evidence="6">Belongs to the cation diffusion facilitator (CDF) transporter (TC 2.A.4) family. SLC30A subfamily.</text>
</comment>
<dbReference type="Proteomes" id="UP000243498">
    <property type="component" value="Unassembled WGS sequence"/>
</dbReference>
<dbReference type="GO" id="GO:0005385">
    <property type="term" value="F:zinc ion transmembrane transporter activity"/>
    <property type="evidence" value="ECO:0007669"/>
    <property type="project" value="UniProtKB-UniRule"/>
</dbReference>
<keyword evidence="4 6" id="KW-1133">Transmembrane helix</keyword>
<dbReference type="AlphaFoldDB" id="A0A167KR58"/>
<keyword evidence="3 6" id="KW-0812">Transmembrane</keyword>
<feature type="transmembrane region" description="Helical" evidence="6">
    <location>
        <begin position="358"/>
        <end position="381"/>
    </location>
</feature>
<dbReference type="OMA" id="KECRSSM"/>
<accession>A0A167KR58</accession>
<dbReference type="GO" id="GO:1904257">
    <property type="term" value="P:zinc ion import into Golgi lumen"/>
    <property type="evidence" value="ECO:0007669"/>
    <property type="project" value="TreeGrafter"/>
</dbReference>
<evidence type="ECO:0000256" key="4">
    <source>
        <dbReference type="ARBA" id="ARBA00022989"/>
    </source>
</evidence>
<feature type="transmembrane region" description="Helical" evidence="6">
    <location>
        <begin position="271"/>
        <end position="293"/>
    </location>
</feature>
<feature type="transmembrane region" description="Helical" evidence="6">
    <location>
        <begin position="387"/>
        <end position="409"/>
    </location>
</feature>
<organism evidence="8 9">
    <name type="scientific">Metarhizium rileyi (strain RCEF 4871)</name>
    <name type="common">Nomuraea rileyi</name>
    <dbReference type="NCBI Taxonomy" id="1649241"/>
    <lineage>
        <taxon>Eukaryota</taxon>
        <taxon>Fungi</taxon>
        <taxon>Dikarya</taxon>
        <taxon>Ascomycota</taxon>
        <taxon>Pezizomycotina</taxon>
        <taxon>Sordariomycetes</taxon>
        <taxon>Hypocreomycetidae</taxon>
        <taxon>Hypocreales</taxon>
        <taxon>Clavicipitaceae</taxon>
        <taxon>Metarhizium</taxon>
    </lineage>
</organism>
<dbReference type="GO" id="GO:0005794">
    <property type="term" value="C:Golgi apparatus"/>
    <property type="evidence" value="ECO:0007669"/>
    <property type="project" value="TreeGrafter"/>
</dbReference>
<feature type="transmembrane region" description="Helical" evidence="6">
    <location>
        <begin position="226"/>
        <end position="250"/>
    </location>
</feature>
<evidence type="ECO:0000256" key="5">
    <source>
        <dbReference type="ARBA" id="ARBA00023136"/>
    </source>
</evidence>
<comment type="function">
    <text evidence="6">Functions as a zinc transporter.</text>
</comment>
<evidence type="ECO:0000256" key="6">
    <source>
        <dbReference type="RuleBase" id="RU369017"/>
    </source>
</evidence>
<dbReference type="OrthoDB" id="5382797at2759"/>
<dbReference type="InterPro" id="IPR027469">
    <property type="entry name" value="Cation_efflux_TMD_sf"/>
</dbReference>
<comment type="subcellular location">
    <subcellularLocation>
        <location evidence="6">Endoplasmic reticulum membrane</location>
        <topology evidence="6">Multi-pass membrane protein</topology>
    </subcellularLocation>
    <subcellularLocation>
        <location evidence="1">Membrane</location>
        <topology evidence="1">Multi-pass membrane protein</topology>
    </subcellularLocation>
</comment>
<proteinExistence type="inferred from homology"/>
<dbReference type="InterPro" id="IPR058533">
    <property type="entry name" value="Cation_efflux_TM"/>
</dbReference>
<evidence type="ECO:0000313" key="9">
    <source>
        <dbReference type="Proteomes" id="UP000243498"/>
    </source>
</evidence>
<comment type="caution">
    <text evidence="6">Lacks conserved residue(s) required for the propagation of feature annotation.</text>
</comment>
<protein>
    <recommendedName>
        <fullName evidence="6">Zinc transporter</fullName>
    </recommendedName>
</protein>
<dbReference type="STRING" id="1081105.A0A167KR58"/>
<dbReference type="GO" id="GO:0006882">
    <property type="term" value="P:intracellular zinc ion homeostasis"/>
    <property type="evidence" value="ECO:0007669"/>
    <property type="project" value="InterPro"/>
</dbReference>
<dbReference type="Pfam" id="PF01545">
    <property type="entry name" value="Cation_efflux"/>
    <property type="match status" value="1"/>
</dbReference>
<dbReference type="Gene3D" id="1.20.1510.10">
    <property type="entry name" value="Cation efflux protein transmembrane domain"/>
    <property type="match status" value="1"/>
</dbReference>
<gene>
    <name evidence="8" type="ORF">NOR_00669</name>
</gene>
<dbReference type="GO" id="GO:0005789">
    <property type="term" value="C:endoplasmic reticulum membrane"/>
    <property type="evidence" value="ECO:0007669"/>
    <property type="project" value="UniProtKB-SubCell"/>
</dbReference>
<keyword evidence="6" id="KW-0406">Ion transport</keyword>
<keyword evidence="6" id="KW-0256">Endoplasmic reticulum</keyword>
<feature type="transmembrane region" description="Helical" evidence="6">
    <location>
        <begin position="203"/>
        <end position="220"/>
    </location>
</feature>
<dbReference type="InterPro" id="IPR045316">
    <property type="entry name" value="Msc2-like"/>
</dbReference>
<evidence type="ECO:0000256" key="2">
    <source>
        <dbReference type="ARBA" id="ARBA00022448"/>
    </source>
</evidence>
<name>A0A167KR58_METRR</name>
<dbReference type="GO" id="GO:0031410">
    <property type="term" value="C:cytoplasmic vesicle"/>
    <property type="evidence" value="ECO:0007669"/>
    <property type="project" value="TreeGrafter"/>
</dbReference>
<keyword evidence="5 6" id="KW-0472">Membrane</keyword>
<dbReference type="PANTHER" id="PTHR45755">
    <property type="match status" value="1"/>
</dbReference>
<comment type="caution">
    <text evidence="8">The sequence shown here is derived from an EMBL/GenBank/DDBJ whole genome shotgun (WGS) entry which is preliminary data.</text>
</comment>
<evidence type="ECO:0000256" key="3">
    <source>
        <dbReference type="ARBA" id="ARBA00022692"/>
    </source>
</evidence>
<keyword evidence="9" id="KW-1185">Reference proteome</keyword>
<feature type="domain" description="Cation efflux protein transmembrane" evidence="7">
    <location>
        <begin position="212"/>
        <end position="416"/>
    </location>
</feature>
<evidence type="ECO:0000256" key="1">
    <source>
        <dbReference type="ARBA" id="ARBA00004141"/>
    </source>
</evidence>
<dbReference type="EMBL" id="AZHC01000001">
    <property type="protein sequence ID" value="OAA52076.1"/>
    <property type="molecule type" value="Genomic_DNA"/>
</dbReference>
<reference evidence="8 9" key="1">
    <citation type="journal article" date="2016" name="Genome Biol. Evol.">
        <title>Divergent and convergent evolution of fungal pathogenicity.</title>
        <authorList>
            <person name="Shang Y."/>
            <person name="Xiao G."/>
            <person name="Zheng P."/>
            <person name="Cen K."/>
            <person name="Zhan S."/>
            <person name="Wang C."/>
        </authorList>
    </citation>
    <scope>NUCLEOTIDE SEQUENCE [LARGE SCALE GENOMIC DNA]</scope>
    <source>
        <strain evidence="8 9">RCEF 4871</strain>
    </source>
</reference>
<evidence type="ECO:0000259" key="7">
    <source>
        <dbReference type="Pfam" id="PF01545"/>
    </source>
</evidence>
<evidence type="ECO:0000313" key="8">
    <source>
        <dbReference type="EMBL" id="OAA52076.1"/>
    </source>
</evidence>
<sequence>MSGITYINTVDHYRELKFIANAFGITFARSASDSSGLGHLNTKLLIIWPPSPQRHAIDRLIPMIHEWSSFPRIDLPPTVVVDNTDPADERELDHSTRQLSPRFLAPSTSMASDNQAVDMTSTAASHNPFNFKTQVISTSPVKSSMQNIGQRRGHRYKHSSISAQHQIFQEPPPRPPPVLPASLPIPTLAEAWNSMHKEQRTRLYWSMCHLTVAIFIFFRSEGSLSAMALSHLVFFDAGSAAVCVVVEVLGNFEVWRRSSIRHPFGLERAEVLAGFAMSIFLLFGGFDLVSHNLKHVLETMGDHEAHHEHEHGHVSASSIDLVAAVAIISTLISAYGLKNHSRIAKVMRVSYLAALPSVLSNPFHFLTLLFSVVVALLPLLSISLYTWLDRLICAAIAVAMFGLGMRVVIAQGLMLLMSYGGANGNSEVTTLLRDIESDTTVTRVEESQFWQVHYGLCMANLKVSIVRGCDEMAISKLRNRVSSLIQNRLGEGYGAGGNIRWEVTLQIHSDTSS</sequence>
<dbReference type="PANTHER" id="PTHR45755:SF5">
    <property type="entry name" value="ZINC TRANSPORTER"/>
    <property type="match status" value="1"/>
</dbReference>
<dbReference type="SUPFAM" id="SSF161111">
    <property type="entry name" value="Cation efflux protein transmembrane domain-like"/>
    <property type="match status" value="1"/>
</dbReference>
<keyword evidence="2 6" id="KW-0813">Transport</keyword>